<dbReference type="AlphaFoldDB" id="A0ABD2C4W3"/>
<dbReference type="EMBL" id="JAUDFV010000020">
    <property type="protein sequence ID" value="KAL2740076.1"/>
    <property type="molecule type" value="Genomic_DNA"/>
</dbReference>
<name>A0ABD2C4W3_VESSQ</name>
<comment type="caution">
    <text evidence="1">The sequence shown here is derived from an EMBL/GenBank/DDBJ whole genome shotgun (WGS) entry which is preliminary data.</text>
</comment>
<organism evidence="1 2">
    <name type="scientific">Vespula squamosa</name>
    <name type="common">Southern yellow jacket</name>
    <name type="synonym">Wasp</name>
    <dbReference type="NCBI Taxonomy" id="30214"/>
    <lineage>
        <taxon>Eukaryota</taxon>
        <taxon>Metazoa</taxon>
        <taxon>Ecdysozoa</taxon>
        <taxon>Arthropoda</taxon>
        <taxon>Hexapoda</taxon>
        <taxon>Insecta</taxon>
        <taxon>Pterygota</taxon>
        <taxon>Neoptera</taxon>
        <taxon>Endopterygota</taxon>
        <taxon>Hymenoptera</taxon>
        <taxon>Apocrita</taxon>
        <taxon>Aculeata</taxon>
        <taxon>Vespoidea</taxon>
        <taxon>Vespidae</taxon>
        <taxon>Vespinae</taxon>
        <taxon>Vespula</taxon>
    </lineage>
</organism>
<evidence type="ECO:0000313" key="1">
    <source>
        <dbReference type="EMBL" id="KAL2740076.1"/>
    </source>
</evidence>
<sequence length="102" mass="12095">MECSDIEDDELYDCGSEPEENEIKFFGSENSNNQLIDEENIQEFSESEFENILSLRKRRCTCMLSSSDENESILQDQQNEIDTDRTNQEKIQEYKYWKITTS</sequence>
<accession>A0ABD2C4W3</accession>
<keyword evidence="2" id="KW-1185">Reference proteome</keyword>
<gene>
    <name evidence="1" type="ORF">V1478_000217</name>
</gene>
<evidence type="ECO:0000313" key="2">
    <source>
        <dbReference type="Proteomes" id="UP001607302"/>
    </source>
</evidence>
<protein>
    <submittedName>
        <fullName evidence="1">Uncharacterized protein</fullName>
    </submittedName>
</protein>
<proteinExistence type="predicted"/>
<reference evidence="1 2" key="1">
    <citation type="journal article" date="2024" name="Ann. Entomol. Soc. Am.">
        <title>Genomic analyses of the southern and eastern yellowjacket wasps (Hymenoptera: Vespidae) reveal evolutionary signatures of social life.</title>
        <authorList>
            <person name="Catto M.A."/>
            <person name="Caine P.B."/>
            <person name="Orr S.E."/>
            <person name="Hunt B.G."/>
            <person name="Goodisman M.A.D."/>
        </authorList>
    </citation>
    <scope>NUCLEOTIDE SEQUENCE [LARGE SCALE GENOMIC DNA]</scope>
    <source>
        <strain evidence="1">233</strain>
        <tissue evidence="1">Head and thorax</tissue>
    </source>
</reference>
<dbReference type="Proteomes" id="UP001607302">
    <property type="component" value="Unassembled WGS sequence"/>
</dbReference>